<dbReference type="GO" id="GO:0032259">
    <property type="term" value="P:methylation"/>
    <property type="evidence" value="ECO:0007669"/>
    <property type="project" value="UniProtKB-KW"/>
</dbReference>
<feature type="binding site" description="in other chain" evidence="1">
    <location>
        <begin position="87"/>
        <end position="91"/>
    </location>
    <ligand>
        <name>dUMP</name>
        <dbReference type="ChEBI" id="CHEBI:246422"/>
        <note>ligand shared between dimeric partners</note>
    </ligand>
</feature>
<dbReference type="UniPathway" id="UPA00575"/>
<keyword evidence="1" id="KW-0274">FAD</keyword>
<feature type="binding site" evidence="1">
    <location>
        <begin position="157"/>
        <end position="159"/>
    </location>
    <ligand>
        <name>FAD</name>
        <dbReference type="ChEBI" id="CHEBI:57692"/>
        <note>ligand shared between neighboring subunits</note>
    </ligand>
</feature>
<feature type="binding site" evidence="1">
    <location>
        <position position="87"/>
    </location>
    <ligand>
        <name>FAD</name>
        <dbReference type="ChEBI" id="CHEBI:57692"/>
        <note>ligand shared between neighboring subunits</note>
    </ligand>
</feature>
<keyword evidence="1" id="KW-0521">NADP</keyword>
<dbReference type="GO" id="GO:0006231">
    <property type="term" value="P:dTMP biosynthetic process"/>
    <property type="evidence" value="ECO:0007669"/>
    <property type="project" value="UniProtKB-UniRule"/>
</dbReference>
<sequence>MKVTLLAHTPDPERVAAAAARQCYSKHSATKAYNDLSAEEMKRLLKMVISSGHLSVLEHASFTFVIEGISRACSHQLVRHRIASYSQQSQRYVKFDEIEFILPESISKQAEAQKAFAEGLDACREAYRRLLSMGIPTEDARYILPQASPTKIVVTMNARSLMNFFELRCCLRAQWEIRELASQMLNLVKGVAPAIFENSGPACITKRICPEKQYDCPLWVELYKK</sequence>
<dbReference type="GO" id="GO:0006235">
    <property type="term" value="P:dTTP biosynthetic process"/>
    <property type="evidence" value="ECO:0007669"/>
    <property type="project" value="UniProtKB-UniRule"/>
</dbReference>
<keyword evidence="1 2" id="KW-0489">Methyltransferase</keyword>
<feature type="binding site" evidence="1">
    <location>
        <position position="55"/>
    </location>
    <ligand>
        <name>FAD</name>
        <dbReference type="ChEBI" id="CHEBI:57692"/>
        <note>ligand shared between neighboring subunits</note>
    </ligand>
</feature>
<dbReference type="EC" id="2.1.1.148" evidence="1"/>
<organism evidence="2">
    <name type="scientific">Candidatus Methanomethylicus mesodigestus</name>
    <dbReference type="NCBI Taxonomy" id="1867258"/>
    <lineage>
        <taxon>Archaea</taxon>
        <taxon>Thermoproteota</taxon>
        <taxon>Methanosuratincolia</taxon>
        <taxon>Candidatus Methanomethylicales</taxon>
        <taxon>Candidatus Methanomethylicaceae</taxon>
        <taxon>Candidatus Methanomethylicus</taxon>
    </lineage>
</organism>
<feature type="binding site" description="in other chain" evidence="1">
    <location>
        <position position="141"/>
    </location>
    <ligand>
        <name>dUMP</name>
        <dbReference type="ChEBI" id="CHEBI:246422"/>
        <note>ligand shared between dimeric partners</note>
    </ligand>
</feature>
<dbReference type="Gene3D" id="3.30.1360.170">
    <property type="match status" value="1"/>
</dbReference>
<evidence type="ECO:0000313" key="2">
    <source>
        <dbReference type="EMBL" id="HFK20433.1"/>
    </source>
</evidence>
<dbReference type="GO" id="GO:0004799">
    <property type="term" value="F:thymidylate synthase activity"/>
    <property type="evidence" value="ECO:0007669"/>
    <property type="project" value="TreeGrafter"/>
</dbReference>
<dbReference type="PANTHER" id="PTHR34934">
    <property type="entry name" value="FLAVIN-DEPENDENT THYMIDYLATE SYNTHASE"/>
    <property type="match status" value="1"/>
</dbReference>
<reference evidence="2" key="1">
    <citation type="journal article" date="2020" name="mSystems">
        <title>Genome- and Community-Level Interaction Insights into Carbon Utilization and Element Cycling Functions of Hydrothermarchaeota in Hydrothermal Sediment.</title>
        <authorList>
            <person name="Zhou Z."/>
            <person name="Liu Y."/>
            <person name="Xu W."/>
            <person name="Pan J."/>
            <person name="Luo Z.H."/>
            <person name="Li M."/>
        </authorList>
    </citation>
    <scope>NUCLEOTIDE SEQUENCE [LARGE SCALE GENOMIC DNA]</scope>
    <source>
        <strain evidence="2">SpSt-468</strain>
    </source>
</reference>
<accession>A0A7C3J3Z1</accession>
<dbReference type="InterPro" id="IPR003669">
    <property type="entry name" value="Thymidylate_synthase_ThyX"/>
</dbReference>
<keyword evidence="1 2" id="KW-0808">Transferase</keyword>
<comment type="pathway">
    <text evidence="1">Pyrimidine metabolism; dTTP biosynthesis.</text>
</comment>
<comment type="subunit">
    <text evidence="1">Homotetramer.</text>
</comment>
<protein>
    <recommendedName>
        <fullName evidence="1">Flavin-dependent thymidylate synthase</fullName>
        <shortName evidence="1">FDTS</shortName>
        <ecNumber evidence="1">2.1.1.148</ecNumber>
    </recommendedName>
    <alternativeName>
        <fullName evidence="1">FAD-dependent thymidylate synthase</fullName>
    </alternativeName>
    <alternativeName>
        <fullName evidence="1">Thymidylate synthase ThyX</fullName>
        <shortName evidence="1">TS</shortName>
        <shortName evidence="1">TSase</shortName>
    </alternativeName>
</protein>
<feature type="binding site" evidence="1">
    <location>
        <begin position="79"/>
        <end position="81"/>
    </location>
    <ligand>
        <name>FAD</name>
        <dbReference type="ChEBI" id="CHEBI:57692"/>
        <note>ligand shared between neighboring subunits</note>
    </ligand>
</feature>
<dbReference type="PROSITE" id="PS51331">
    <property type="entry name" value="THYX"/>
    <property type="match status" value="1"/>
</dbReference>
<keyword evidence="1" id="KW-0545">Nucleotide biosynthesis</keyword>
<feature type="binding site" evidence="1">
    <location>
        <begin position="76"/>
        <end position="79"/>
    </location>
    <ligand>
        <name>dUMP</name>
        <dbReference type="ChEBI" id="CHEBI:246422"/>
        <note>ligand shared between dimeric partners</note>
    </ligand>
</feature>
<comment type="catalytic activity">
    <reaction evidence="1">
        <text>dUMP + (6R)-5,10-methylene-5,6,7,8-tetrahydrofolate + NADPH + H(+) = dTMP + (6S)-5,6,7,8-tetrahydrofolate + NADP(+)</text>
        <dbReference type="Rhea" id="RHEA:29043"/>
        <dbReference type="ChEBI" id="CHEBI:15378"/>
        <dbReference type="ChEBI" id="CHEBI:15636"/>
        <dbReference type="ChEBI" id="CHEBI:57453"/>
        <dbReference type="ChEBI" id="CHEBI:57783"/>
        <dbReference type="ChEBI" id="CHEBI:58349"/>
        <dbReference type="ChEBI" id="CHEBI:63528"/>
        <dbReference type="ChEBI" id="CHEBI:246422"/>
        <dbReference type="EC" id="2.1.1.148"/>
    </reaction>
</comment>
<dbReference type="EMBL" id="DSTX01000005">
    <property type="protein sequence ID" value="HFK20433.1"/>
    <property type="molecule type" value="Genomic_DNA"/>
</dbReference>
<dbReference type="PANTHER" id="PTHR34934:SF1">
    <property type="entry name" value="FLAVIN-DEPENDENT THYMIDYLATE SYNTHASE"/>
    <property type="match status" value="1"/>
</dbReference>
<comment type="similarity">
    <text evidence="1">Belongs to the thymidylate synthase ThyX family.</text>
</comment>
<proteinExistence type="inferred from homology"/>
<gene>
    <name evidence="1" type="primary">thyX</name>
    <name evidence="2" type="ORF">ENS19_04040</name>
</gene>
<dbReference type="InterPro" id="IPR036098">
    <property type="entry name" value="Thymidylate_synthase_ThyX_sf"/>
</dbReference>
<dbReference type="SUPFAM" id="SSF69796">
    <property type="entry name" value="Thymidylate synthase-complementing protein Thy1"/>
    <property type="match status" value="1"/>
</dbReference>
<dbReference type="NCBIfam" id="TIGR02170">
    <property type="entry name" value="thyX"/>
    <property type="match status" value="1"/>
</dbReference>
<dbReference type="GO" id="GO:0050797">
    <property type="term" value="F:thymidylate synthase (FAD) activity"/>
    <property type="evidence" value="ECO:0007669"/>
    <property type="project" value="UniProtKB-UniRule"/>
</dbReference>
<dbReference type="GO" id="GO:0050660">
    <property type="term" value="F:flavin adenine dinucleotide binding"/>
    <property type="evidence" value="ECO:0007669"/>
    <property type="project" value="UniProtKB-UniRule"/>
</dbReference>
<dbReference type="GO" id="GO:0070402">
    <property type="term" value="F:NADPH binding"/>
    <property type="evidence" value="ECO:0007669"/>
    <property type="project" value="TreeGrafter"/>
</dbReference>
<comment type="cofactor">
    <cofactor evidence="1">
        <name>FAD</name>
        <dbReference type="ChEBI" id="CHEBI:57692"/>
    </cofactor>
    <text evidence="1">Binds 4 FAD per tetramer. Each FAD binding site is formed by three monomers.</text>
</comment>
<feature type="binding site" evidence="1">
    <location>
        <position position="163"/>
    </location>
    <ligand>
        <name>FAD</name>
        <dbReference type="ChEBI" id="CHEBI:57692"/>
        <note>ligand shared between neighboring subunits</note>
    </ligand>
</feature>
<comment type="caution">
    <text evidence="2">The sequence shown here is derived from an EMBL/GenBank/DDBJ whole genome shotgun (WGS) entry which is preliminary data.</text>
</comment>
<evidence type="ECO:0000256" key="1">
    <source>
        <dbReference type="HAMAP-Rule" id="MF_01408"/>
    </source>
</evidence>
<comment type="function">
    <text evidence="1">Catalyzes the reductive methylation of 2'-deoxyuridine-5'-monophosphate (dUMP) to 2'-deoxythymidine-5'-monophosphate (dTMP) while utilizing 5,10-methylenetetrahydrofolate (mTHF) as the methyl donor, and NADPH and FADH(2) as the reductant.</text>
</comment>
<name>A0A7C3J3Z1_9CREN</name>
<keyword evidence="1" id="KW-0285">Flavoprotein</keyword>
<feature type="binding site" evidence="1">
    <location>
        <position position="168"/>
    </location>
    <ligand>
        <name>dUMP</name>
        <dbReference type="ChEBI" id="CHEBI:246422"/>
        <note>ligand shared between dimeric partners</note>
    </ligand>
</feature>
<dbReference type="Pfam" id="PF02511">
    <property type="entry name" value="Thy1"/>
    <property type="match status" value="1"/>
</dbReference>
<dbReference type="HAMAP" id="MF_01408">
    <property type="entry name" value="ThyX"/>
    <property type="match status" value="1"/>
</dbReference>
<dbReference type="AlphaFoldDB" id="A0A7C3J3Z1"/>
<dbReference type="CDD" id="cd20175">
    <property type="entry name" value="ThyX"/>
    <property type="match status" value="1"/>
</dbReference>
<feature type="active site" description="Involved in ionization of N3 of dUMP, leading to its activation" evidence="1">
    <location>
        <position position="168"/>
    </location>
</feature>